<evidence type="ECO:0000313" key="7">
    <source>
        <dbReference type="Proteomes" id="UP000595220"/>
    </source>
</evidence>
<keyword evidence="4" id="KW-1133">Transmembrane helix</keyword>
<dbReference type="InterPro" id="IPR016032">
    <property type="entry name" value="Sig_transdc_resp-reg_C-effctor"/>
</dbReference>
<dbReference type="PANTHER" id="PTHR44688">
    <property type="entry name" value="DNA-BINDING TRANSCRIPTIONAL ACTIVATOR DEVR_DOSR"/>
    <property type="match status" value="1"/>
</dbReference>
<dbReference type="Proteomes" id="UP000595220">
    <property type="component" value="Chromosome"/>
</dbReference>
<feature type="domain" description="HTH luxR-type" evidence="5">
    <location>
        <begin position="251"/>
        <end position="316"/>
    </location>
</feature>
<dbReference type="Pfam" id="PF00196">
    <property type="entry name" value="GerE"/>
    <property type="match status" value="1"/>
</dbReference>
<organism evidence="6 7">
    <name type="scientific">Schaalia meyeri</name>
    <dbReference type="NCBI Taxonomy" id="52773"/>
    <lineage>
        <taxon>Bacteria</taxon>
        <taxon>Bacillati</taxon>
        <taxon>Actinomycetota</taxon>
        <taxon>Actinomycetes</taxon>
        <taxon>Actinomycetales</taxon>
        <taxon>Actinomycetaceae</taxon>
        <taxon>Schaalia</taxon>
    </lineage>
</organism>
<feature type="transmembrane region" description="Helical" evidence="4">
    <location>
        <begin position="34"/>
        <end position="53"/>
    </location>
</feature>
<dbReference type="SUPFAM" id="SSF46894">
    <property type="entry name" value="C-terminal effector domain of the bipartite response regulators"/>
    <property type="match status" value="1"/>
</dbReference>
<gene>
    <name evidence="6" type="ORF">I6H42_02060</name>
</gene>
<dbReference type="PANTHER" id="PTHR44688:SF16">
    <property type="entry name" value="DNA-BINDING TRANSCRIPTIONAL ACTIVATOR DEVR_DOSR"/>
    <property type="match status" value="1"/>
</dbReference>
<protein>
    <submittedName>
        <fullName evidence="6">Helix-turn-helix transcriptional regulator</fullName>
    </submittedName>
</protein>
<dbReference type="Gene3D" id="1.10.10.10">
    <property type="entry name" value="Winged helix-like DNA-binding domain superfamily/Winged helix DNA-binding domain"/>
    <property type="match status" value="1"/>
</dbReference>
<evidence type="ECO:0000256" key="4">
    <source>
        <dbReference type="SAM" id="Phobius"/>
    </source>
</evidence>
<proteinExistence type="predicted"/>
<dbReference type="SMART" id="SM00421">
    <property type="entry name" value="HTH_LUXR"/>
    <property type="match status" value="1"/>
</dbReference>
<sequence length="316" mass="36628">MSTFFLYYFLIVVSLMALAAASCACTFLFVRRLVYFWSACLFLVYIFDVSLVFRRDFSFERRVGIAIYEVTSEVESVLLGALLILFLWLGMADYFNLNRSEAVAPVLVFVAGSFIILQQLEKGAIGEFLFYSMRGVLSLWILARIAYLHLKTPDDYVRSLRRRHLPVVAMTLAWVLLAFLENAIFMLLPFFSQENPPPFLPEHNPMENFLFVTLALYALVQCWRALRVYSSGTPDAFHQPVLDYREATEKTWVRRYSLSAREAEIFSYLLEGKSNREIAEELVLSVNTVKVHVRNILRKCGTANRKELTERFWHAD</sequence>
<evidence type="ECO:0000259" key="5">
    <source>
        <dbReference type="PROSITE" id="PS50043"/>
    </source>
</evidence>
<evidence type="ECO:0000313" key="6">
    <source>
        <dbReference type="EMBL" id="QQC44224.1"/>
    </source>
</evidence>
<feature type="transmembrane region" description="Helical" evidence="4">
    <location>
        <begin position="102"/>
        <end position="120"/>
    </location>
</feature>
<keyword evidence="7" id="KW-1185">Reference proteome</keyword>
<evidence type="ECO:0000256" key="2">
    <source>
        <dbReference type="ARBA" id="ARBA00023125"/>
    </source>
</evidence>
<dbReference type="InterPro" id="IPR036388">
    <property type="entry name" value="WH-like_DNA-bd_sf"/>
</dbReference>
<evidence type="ECO:0000256" key="1">
    <source>
        <dbReference type="ARBA" id="ARBA00023015"/>
    </source>
</evidence>
<dbReference type="EMBL" id="CP066065">
    <property type="protein sequence ID" value="QQC44224.1"/>
    <property type="molecule type" value="Genomic_DNA"/>
</dbReference>
<evidence type="ECO:0000256" key="3">
    <source>
        <dbReference type="ARBA" id="ARBA00023163"/>
    </source>
</evidence>
<dbReference type="PROSITE" id="PS50043">
    <property type="entry name" value="HTH_LUXR_2"/>
    <property type="match status" value="1"/>
</dbReference>
<name>A0AAP9Y876_9ACTO</name>
<dbReference type="PRINTS" id="PR00038">
    <property type="entry name" value="HTHLUXR"/>
</dbReference>
<dbReference type="InterPro" id="IPR000792">
    <property type="entry name" value="Tscrpt_reg_LuxR_C"/>
</dbReference>
<dbReference type="GO" id="GO:0003677">
    <property type="term" value="F:DNA binding"/>
    <property type="evidence" value="ECO:0007669"/>
    <property type="project" value="UniProtKB-KW"/>
</dbReference>
<keyword evidence="2" id="KW-0238">DNA-binding</keyword>
<accession>A0AAP9Y876</accession>
<keyword evidence="4" id="KW-0472">Membrane</keyword>
<dbReference type="RefSeq" id="WP_074632447.1">
    <property type="nucleotide sequence ID" value="NZ_CP066065.1"/>
</dbReference>
<dbReference type="GO" id="GO:0006355">
    <property type="term" value="P:regulation of DNA-templated transcription"/>
    <property type="evidence" value="ECO:0007669"/>
    <property type="project" value="InterPro"/>
</dbReference>
<feature type="transmembrane region" description="Helical" evidence="4">
    <location>
        <begin position="167"/>
        <end position="188"/>
    </location>
</feature>
<reference evidence="6 7" key="1">
    <citation type="submission" date="2020-12" db="EMBL/GenBank/DDBJ databases">
        <title>FDA dAtabase for Regulatory Grade micrObial Sequences (FDA-ARGOS): Supporting development and validation of Infectious Disease Dx tests.</title>
        <authorList>
            <person name="Sproer C."/>
            <person name="Gronow S."/>
            <person name="Severitt S."/>
            <person name="Schroder I."/>
            <person name="Tallon L."/>
            <person name="Sadzewicz L."/>
            <person name="Zhao X."/>
            <person name="Boylan J."/>
            <person name="Ott S."/>
            <person name="Bowen H."/>
            <person name="Vavikolanu K."/>
            <person name="Mehta A."/>
            <person name="Aluvathingal J."/>
            <person name="Nadendla S."/>
            <person name="Lowell S."/>
            <person name="Myers T."/>
            <person name="Yan Y."/>
            <person name="Sichtig H."/>
        </authorList>
    </citation>
    <scope>NUCLEOTIDE SEQUENCE [LARGE SCALE GENOMIC DNA]</scope>
    <source>
        <strain evidence="6 7">FDAARGOS_985</strain>
    </source>
</reference>
<feature type="transmembrane region" description="Helical" evidence="4">
    <location>
        <begin position="126"/>
        <end position="147"/>
    </location>
</feature>
<keyword evidence="3" id="KW-0804">Transcription</keyword>
<dbReference type="CDD" id="cd06170">
    <property type="entry name" value="LuxR_C_like"/>
    <property type="match status" value="1"/>
</dbReference>
<dbReference type="PROSITE" id="PS00622">
    <property type="entry name" value="HTH_LUXR_1"/>
    <property type="match status" value="1"/>
</dbReference>
<dbReference type="AlphaFoldDB" id="A0AAP9Y876"/>
<feature type="transmembrane region" description="Helical" evidence="4">
    <location>
        <begin position="208"/>
        <end position="226"/>
    </location>
</feature>
<keyword evidence="4" id="KW-0812">Transmembrane</keyword>
<feature type="transmembrane region" description="Helical" evidence="4">
    <location>
        <begin position="77"/>
        <end position="95"/>
    </location>
</feature>
<feature type="transmembrane region" description="Helical" evidence="4">
    <location>
        <begin position="6"/>
        <end position="29"/>
    </location>
</feature>
<keyword evidence="1" id="KW-0805">Transcription regulation</keyword>